<dbReference type="Pfam" id="PF22451">
    <property type="entry name" value="NirdL-like_HTH"/>
    <property type="match status" value="2"/>
</dbReference>
<proteinExistence type="inferred from homology"/>
<dbReference type="Gene3D" id="3.30.70.3460">
    <property type="match status" value="2"/>
</dbReference>
<dbReference type="SUPFAM" id="SSF46785">
    <property type="entry name" value="Winged helix' DNA-binding domain"/>
    <property type="match status" value="1"/>
</dbReference>
<reference evidence="8 9" key="1">
    <citation type="submission" date="2024-03" db="EMBL/GenBank/DDBJ databases">
        <title>A Dehalogenimonas Isolated from Estuarine Sediments Dihaloeliminates Chlorinated Alkanes.</title>
        <authorList>
            <person name="Yang Y."/>
            <person name="Wang H."/>
        </authorList>
    </citation>
    <scope>NUCLEOTIDE SEQUENCE [LARGE SCALE GENOMIC DNA]</scope>
    <source>
        <strain evidence="8 9">W</strain>
    </source>
</reference>
<dbReference type="InterPro" id="IPR036390">
    <property type="entry name" value="WH_DNA-bd_sf"/>
</dbReference>
<keyword evidence="9" id="KW-1185">Reference proteome</keyword>
<dbReference type="EC" id="4.1.1.111" evidence="4"/>
<dbReference type="PANTHER" id="PTHR43413">
    <property type="entry name" value="TRANSCRIPTIONAL REGULATOR, ASNC FAMILY"/>
    <property type="match status" value="1"/>
</dbReference>
<comment type="pathway">
    <text evidence="2">Porphyrin-containing compound metabolism.</text>
</comment>
<dbReference type="InterPro" id="IPR053953">
    <property type="entry name" value="NirdL-like_HTH"/>
</dbReference>
<organism evidence="8 9">
    <name type="scientific">Candidatus Dehalogenimonas loeffleri</name>
    <dbReference type="NCBI Taxonomy" id="3127115"/>
    <lineage>
        <taxon>Bacteria</taxon>
        <taxon>Bacillati</taxon>
        <taxon>Chloroflexota</taxon>
        <taxon>Dehalococcoidia</taxon>
        <taxon>Dehalococcoidales</taxon>
        <taxon>Dehalococcoidaceae</taxon>
        <taxon>Dehalogenimonas</taxon>
    </lineage>
</organism>
<name>A0ABZ2J239_9CHLR</name>
<dbReference type="InterPro" id="IPR050684">
    <property type="entry name" value="HTH-Siroheme_Decarb"/>
</dbReference>
<dbReference type="PANTHER" id="PTHR43413:SF1">
    <property type="entry name" value="SIROHEME DECARBOXYLASE NIRL SUBUNIT"/>
    <property type="match status" value="1"/>
</dbReference>
<evidence type="ECO:0000256" key="1">
    <source>
        <dbReference type="ARBA" id="ARBA00023239"/>
    </source>
</evidence>
<sequence>MMTCDATDKKLIGLLQRDFPLSLEPFNDLGRCLGLSGAAVLERTKRFKEDGLVRQIGPVLEARKLGHYTTLIALKIASENVEKATGVIKHHRSISHGYLRQHEFNVWVTLTAPSESAMKDELHRLKEQTLADEIAELPVVKLFKIGFYLDLEENGRQPDFNTAVDYRPVNITPEKRAVLNELQQDLPLIDRPFEAMARNAGIDTEGFLSCCRSLKDDGVIRRFGAAVNHRRAGYVANAMTCWAVPPELVDTVGTRLAAQKEVSHCYERKTGSGWEYNLFAMIHGRRDVECFRVADAVTDELGLDKYSALFSIHEIKKERVKHRI</sequence>
<comment type="catalytic activity">
    <reaction evidence="5">
        <text>siroheme + 2 H(+) = 12,18-didecarboxysiroheme + 2 CO2</text>
        <dbReference type="Rhea" id="RHEA:19093"/>
        <dbReference type="ChEBI" id="CHEBI:15378"/>
        <dbReference type="ChEBI" id="CHEBI:16526"/>
        <dbReference type="ChEBI" id="CHEBI:60052"/>
        <dbReference type="ChEBI" id="CHEBI:140497"/>
        <dbReference type="EC" id="4.1.1.111"/>
    </reaction>
</comment>
<feature type="domain" description="Siroheme decarboxylase NirL-like HTH" evidence="7">
    <location>
        <begin position="8"/>
        <end position="54"/>
    </location>
</feature>
<feature type="domain" description="Siroheme decarboxylase NirL-like HTH" evidence="7">
    <location>
        <begin position="176"/>
        <end position="221"/>
    </location>
</feature>
<dbReference type="InterPro" id="IPR036388">
    <property type="entry name" value="WH-like_DNA-bd_sf"/>
</dbReference>
<evidence type="ECO:0000256" key="4">
    <source>
        <dbReference type="ARBA" id="ARBA00023471"/>
    </source>
</evidence>
<dbReference type="Gene3D" id="1.10.10.10">
    <property type="entry name" value="Winged helix-like DNA-binding domain superfamily/Winged helix DNA-binding domain"/>
    <property type="match status" value="1"/>
</dbReference>
<dbReference type="EMBL" id="CP146612">
    <property type="protein sequence ID" value="WWX24987.1"/>
    <property type="molecule type" value="Genomic_DNA"/>
</dbReference>
<dbReference type="InterPro" id="IPR040523">
    <property type="entry name" value="AsnC_trans_reg2"/>
</dbReference>
<accession>A0ABZ2J239</accession>
<protein>
    <recommendedName>
        <fullName evidence="4">siroheme decarboxylase</fullName>
        <ecNumber evidence="4">4.1.1.111</ecNumber>
    </recommendedName>
</protein>
<evidence type="ECO:0000256" key="3">
    <source>
        <dbReference type="ARBA" id="ARBA00023457"/>
    </source>
</evidence>
<evidence type="ECO:0000313" key="8">
    <source>
        <dbReference type="EMBL" id="WWX24987.1"/>
    </source>
</evidence>
<dbReference type="Proteomes" id="UP001375370">
    <property type="component" value="Chromosome"/>
</dbReference>
<comment type="similarity">
    <text evidence="3">Belongs to the Ahb/Nir family.</text>
</comment>
<dbReference type="RefSeq" id="WP_338737120.1">
    <property type="nucleotide sequence ID" value="NZ_CP146612.1"/>
</dbReference>
<evidence type="ECO:0000256" key="2">
    <source>
        <dbReference type="ARBA" id="ARBA00023444"/>
    </source>
</evidence>
<evidence type="ECO:0000259" key="7">
    <source>
        <dbReference type="Pfam" id="PF22451"/>
    </source>
</evidence>
<dbReference type="Pfam" id="PF17805">
    <property type="entry name" value="AsnC_trans_reg2"/>
    <property type="match status" value="2"/>
</dbReference>
<feature type="domain" description="Siroheme decarboxylase AsnC-like ligand binding" evidence="6">
    <location>
        <begin position="231"/>
        <end position="316"/>
    </location>
</feature>
<evidence type="ECO:0000259" key="6">
    <source>
        <dbReference type="Pfam" id="PF17805"/>
    </source>
</evidence>
<dbReference type="InterPro" id="IPR019888">
    <property type="entry name" value="Tscrpt_reg_AsnC-like"/>
</dbReference>
<evidence type="ECO:0000313" key="9">
    <source>
        <dbReference type="Proteomes" id="UP001375370"/>
    </source>
</evidence>
<evidence type="ECO:0000256" key="5">
    <source>
        <dbReference type="ARBA" id="ARBA00048470"/>
    </source>
</evidence>
<keyword evidence="1" id="KW-0456">Lyase</keyword>
<feature type="domain" description="Siroheme decarboxylase AsnC-like ligand binding" evidence="6">
    <location>
        <begin position="64"/>
        <end position="144"/>
    </location>
</feature>
<dbReference type="SMART" id="SM00344">
    <property type="entry name" value="HTH_ASNC"/>
    <property type="match status" value="1"/>
</dbReference>
<gene>
    <name evidence="8" type="ORF">V8247_06925</name>
</gene>